<evidence type="ECO:0000256" key="1">
    <source>
        <dbReference type="SAM" id="Phobius"/>
    </source>
</evidence>
<dbReference type="KEGG" id="tact:SG35_031550"/>
<reference evidence="2 3" key="2">
    <citation type="journal article" date="2022" name="Mar. Drugs">
        <title>Bioassay-Guided Fractionation Leads to the Detection of Cholic Acid Generated by the Rare Thalassomonas sp.</title>
        <authorList>
            <person name="Pheiffer F."/>
            <person name="Schneider Y.K."/>
            <person name="Hansen E.H."/>
            <person name="Andersen J.H."/>
            <person name="Isaksson J."/>
            <person name="Busche T."/>
            <person name="R C."/>
            <person name="Kalinowski J."/>
            <person name="Zyl L.V."/>
            <person name="Trindade M."/>
        </authorList>
    </citation>
    <scope>NUCLEOTIDE SEQUENCE [LARGE SCALE GENOMIC DNA]</scope>
    <source>
        <strain evidence="2 3">A5K-106</strain>
    </source>
</reference>
<feature type="transmembrane region" description="Helical" evidence="1">
    <location>
        <begin position="95"/>
        <end position="122"/>
    </location>
</feature>
<evidence type="ECO:0000313" key="3">
    <source>
        <dbReference type="Proteomes" id="UP000032568"/>
    </source>
</evidence>
<evidence type="ECO:0000313" key="2">
    <source>
        <dbReference type="EMBL" id="WDE02743.1"/>
    </source>
</evidence>
<dbReference type="InterPro" id="IPR018688">
    <property type="entry name" value="PpoB2-like"/>
</dbReference>
<accession>A0AAF0C6K7</accession>
<dbReference type="Proteomes" id="UP000032568">
    <property type="component" value="Chromosome pTact"/>
</dbReference>
<dbReference type="Pfam" id="PF09948">
    <property type="entry name" value="PpoB2"/>
    <property type="match status" value="1"/>
</dbReference>
<feature type="transmembrane region" description="Helical" evidence="1">
    <location>
        <begin position="236"/>
        <end position="254"/>
    </location>
</feature>
<feature type="transmembrane region" description="Helical" evidence="1">
    <location>
        <begin position="53"/>
        <end position="83"/>
    </location>
</feature>
<feature type="transmembrane region" description="Helical" evidence="1">
    <location>
        <begin position="9"/>
        <end position="28"/>
    </location>
</feature>
<sequence>MNVRPSRNLVTLVLGSIVVLSWIVLWYLEQSPYGFLFHNHGGNAHEHHNHVPAWLASIAFLTGWLLMTVAMMLPTTVPLINLFHRMTASRKQSRYLLRLLLTGYLLAWLGFGVIALALIWGFEQIPGGRQIQQTWGWSAGLFLLAGAFQFSKVKYACLDMCRTPLGFLMGHWHGRNDRREAFNIGWQHGLFCVGCCWALMLLMFAVSSANLSWMLLLAFIMAIEKNAAWGQKLGRPLGLVLIVTAIGISLYQLTG</sequence>
<keyword evidence="1" id="KW-0472">Membrane</keyword>
<feature type="transmembrane region" description="Helical" evidence="1">
    <location>
        <begin position="211"/>
        <end position="229"/>
    </location>
</feature>
<protein>
    <submittedName>
        <fullName evidence="2">DUF2182 domain-containing protein</fullName>
    </submittedName>
</protein>
<reference evidence="2 3" key="1">
    <citation type="journal article" date="2015" name="Genome Announc.">
        <title>Draft Genome Sequences of Marine Isolates of Thalassomonas viridans and Thalassomonas actiniarum.</title>
        <authorList>
            <person name="Olonade I."/>
            <person name="van Zyl L.J."/>
            <person name="Trindade M."/>
        </authorList>
    </citation>
    <scope>NUCLEOTIDE SEQUENCE [LARGE SCALE GENOMIC DNA]</scope>
    <source>
        <strain evidence="2 3">A5K-106</strain>
    </source>
</reference>
<gene>
    <name evidence="2" type="ORF">SG35_031550</name>
</gene>
<keyword evidence="3" id="KW-1185">Reference proteome</keyword>
<feature type="transmembrane region" description="Helical" evidence="1">
    <location>
        <begin position="184"/>
        <end position="205"/>
    </location>
</feature>
<proteinExistence type="predicted"/>
<keyword evidence="1" id="KW-0812">Transmembrane</keyword>
<dbReference type="EMBL" id="CP059736">
    <property type="protein sequence ID" value="WDE02743.1"/>
    <property type="molecule type" value="Genomic_DNA"/>
</dbReference>
<name>A0AAF0C6K7_9GAMM</name>
<feature type="transmembrane region" description="Helical" evidence="1">
    <location>
        <begin position="134"/>
        <end position="150"/>
    </location>
</feature>
<dbReference type="AlphaFoldDB" id="A0AAF0C6K7"/>
<keyword evidence="1" id="KW-1133">Transmembrane helix</keyword>
<organism evidence="2 3">
    <name type="scientific">Thalassomonas actiniarum</name>
    <dbReference type="NCBI Taxonomy" id="485447"/>
    <lineage>
        <taxon>Bacteria</taxon>
        <taxon>Pseudomonadati</taxon>
        <taxon>Pseudomonadota</taxon>
        <taxon>Gammaproteobacteria</taxon>
        <taxon>Alteromonadales</taxon>
        <taxon>Colwelliaceae</taxon>
        <taxon>Thalassomonas</taxon>
    </lineage>
</organism>